<feature type="transmembrane region" description="Helical" evidence="7">
    <location>
        <begin position="146"/>
        <end position="169"/>
    </location>
</feature>
<name>A0ABD5VFH8_9EURY</name>
<keyword evidence="2 7" id="KW-0813">Transport</keyword>
<evidence type="ECO:0000256" key="4">
    <source>
        <dbReference type="ARBA" id="ARBA00022692"/>
    </source>
</evidence>
<keyword evidence="6 7" id="KW-0472">Membrane</keyword>
<dbReference type="InterPro" id="IPR050366">
    <property type="entry name" value="BP-dependent_transpt_permease"/>
</dbReference>
<protein>
    <submittedName>
        <fullName evidence="9">ABC transporter permease</fullName>
    </submittedName>
</protein>
<feature type="transmembrane region" description="Helical" evidence="7">
    <location>
        <begin position="242"/>
        <end position="260"/>
    </location>
</feature>
<feature type="transmembrane region" description="Helical" evidence="7">
    <location>
        <begin position="76"/>
        <end position="94"/>
    </location>
</feature>
<comment type="subcellular location">
    <subcellularLocation>
        <location evidence="1 7">Cell membrane</location>
        <topology evidence="1 7">Multi-pass membrane protein</topology>
    </subcellularLocation>
</comment>
<evidence type="ECO:0000313" key="9">
    <source>
        <dbReference type="EMBL" id="MFC6951616.1"/>
    </source>
</evidence>
<dbReference type="Proteomes" id="UP001596395">
    <property type="component" value="Unassembled WGS sequence"/>
</dbReference>
<feature type="transmembrane region" description="Helical" evidence="7">
    <location>
        <begin position="31"/>
        <end position="49"/>
    </location>
</feature>
<dbReference type="PANTHER" id="PTHR43386:SF1">
    <property type="entry name" value="D,D-DIPEPTIDE TRANSPORT SYSTEM PERMEASE PROTEIN DDPC-RELATED"/>
    <property type="match status" value="1"/>
</dbReference>
<dbReference type="SUPFAM" id="SSF161098">
    <property type="entry name" value="MetI-like"/>
    <property type="match status" value="1"/>
</dbReference>
<dbReference type="InterPro" id="IPR000515">
    <property type="entry name" value="MetI-like"/>
</dbReference>
<feature type="transmembrane region" description="Helical" evidence="7">
    <location>
        <begin position="272"/>
        <end position="291"/>
    </location>
</feature>
<feature type="transmembrane region" description="Helical" evidence="7">
    <location>
        <begin position="516"/>
        <end position="534"/>
    </location>
</feature>
<feature type="transmembrane region" description="Helical" evidence="7">
    <location>
        <begin position="189"/>
        <end position="209"/>
    </location>
</feature>
<accession>A0ABD5VFH8</accession>
<feature type="transmembrane region" description="Helical" evidence="7">
    <location>
        <begin position="475"/>
        <end position="496"/>
    </location>
</feature>
<dbReference type="CDD" id="cd06261">
    <property type="entry name" value="TM_PBP2"/>
    <property type="match status" value="1"/>
</dbReference>
<dbReference type="Gene3D" id="1.10.3720.10">
    <property type="entry name" value="MetI-like"/>
    <property type="match status" value="1"/>
</dbReference>
<evidence type="ECO:0000256" key="6">
    <source>
        <dbReference type="ARBA" id="ARBA00023136"/>
    </source>
</evidence>
<dbReference type="InterPro" id="IPR035906">
    <property type="entry name" value="MetI-like_sf"/>
</dbReference>
<keyword evidence="10" id="KW-1185">Reference proteome</keyword>
<evidence type="ECO:0000259" key="8">
    <source>
        <dbReference type="PROSITE" id="PS50928"/>
    </source>
</evidence>
<evidence type="ECO:0000256" key="2">
    <source>
        <dbReference type="ARBA" id="ARBA00022448"/>
    </source>
</evidence>
<proteinExistence type="inferred from homology"/>
<organism evidence="9 10">
    <name type="scientific">Halorubellus litoreus</name>
    <dbReference type="NCBI Taxonomy" id="755308"/>
    <lineage>
        <taxon>Archaea</taxon>
        <taxon>Methanobacteriati</taxon>
        <taxon>Methanobacteriota</taxon>
        <taxon>Stenosarchaea group</taxon>
        <taxon>Halobacteria</taxon>
        <taxon>Halobacteriales</taxon>
        <taxon>Halorubellaceae</taxon>
        <taxon>Halorubellus</taxon>
    </lineage>
</organism>
<comment type="caution">
    <text evidence="9">The sequence shown here is derived from an EMBL/GenBank/DDBJ whole genome shotgun (WGS) entry which is preliminary data.</text>
</comment>
<reference evidence="9 10" key="1">
    <citation type="journal article" date="2019" name="Int. J. Syst. Evol. Microbiol.">
        <title>The Global Catalogue of Microorganisms (GCM) 10K type strain sequencing project: providing services to taxonomists for standard genome sequencing and annotation.</title>
        <authorList>
            <consortium name="The Broad Institute Genomics Platform"/>
            <consortium name="The Broad Institute Genome Sequencing Center for Infectious Disease"/>
            <person name="Wu L."/>
            <person name="Ma J."/>
        </authorList>
    </citation>
    <scope>NUCLEOTIDE SEQUENCE [LARGE SCALE GENOMIC DNA]</scope>
    <source>
        <strain evidence="9 10">GX26</strain>
    </source>
</reference>
<keyword evidence="4 7" id="KW-0812">Transmembrane</keyword>
<evidence type="ECO:0000256" key="3">
    <source>
        <dbReference type="ARBA" id="ARBA00022475"/>
    </source>
</evidence>
<dbReference type="RefSeq" id="WP_336348639.1">
    <property type="nucleotide sequence ID" value="NZ_JAZAQL010000001.1"/>
</dbReference>
<dbReference type="AlphaFoldDB" id="A0ABD5VFH8"/>
<evidence type="ECO:0000256" key="1">
    <source>
        <dbReference type="ARBA" id="ARBA00004651"/>
    </source>
</evidence>
<keyword evidence="5 7" id="KW-1133">Transmembrane helix</keyword>
<gene>
    <name evidence="9" type="ORF">ACFQGB_01955</name>
</gene>
<dbReference type="GO" id="GO:0005886">
    <property type="term" value="C:plasma membrane"/>
    <property type="evidence" value="ECO:0007669"/>
    <property type="project" value="UniProtKB-SubCell"/>
</dbReference>
<feature type="domain" description="ABC transmembrane type-1" evidence="8">
    <location>
        <begin position="343"/>
        <end position="531"/>
    </location>
</feature>
<evidence type="ECO:0000256" key="7">
    <source>
        <dbReference type="RuleBase" id="RU363032"/>
    </source>
</evidence>
<feature type="transmembrane region" description="Helical" evidence="7">
    <location>
        <begin position="392"/>
        <end position="416"/>
    </location>
</feature>
<evidence type="ECO:0000256" key="5">
    <source>
        <dbReference type="ARBA" id="ARBA00022989"/>
    </source>
</evidence>
<sequence length="544" mass="59317">MATGDRRELAAFERVDWERVEEPDDVSVRRGAFATVLAAILGVFAYANVAESGARVPTVDVLAGTVRWVEPSSLDFAYLVLAVCFLFAFALPVVENWRRVAVRTKVFAALSTVLAVAFAYDYYYLAPDPTFDSVEIPYYGYLYWDVYGVEWVFVFSLLVFACFVLGRLFDDLDRTRLYLRRLKDHPTGAVALAYVTFFVLGGAFGNAVVGMPTTFKEVDGSYETFSHQPPAPVSTPFGTTDLFTLLLAAAIAFGVVLALYNRVERVREPLALAATVVGVGLVTLFAVRFTMYEFLEFGPAIGVSSPSNCAGQVVDSGCLGTWEHPLGTNYVGKSVLAVLFVGFRVSLEVALLTSMIMLPIATLVGTFAGYTGGLVDDTITGYIDIQQTIPAFVAYIVLSYVFGRSLFLLILVFGLLSWGGAARLVRSEVVQRREAEFVTAARSAGADDRRIMRKHILPNVSNTVLTSVTRRIPMLILAEAAIAYLSLNDIMVISLGESIANGLNNFPNAWWVSSELTLALALVVLAFSLLGDALRDVLDPRGDA</sequence>
<dbReference type="Pfam" id="PF00528">
    <property type="entry name" value="BPD_transp_1"/>
    <property type="match status" value="1"/>
</dbReference>
<dbReference type="EMBL" id="JBHSXN010000001">
    <property type="protein sequence ID" value="MFC6951616.1"/>
    <property type="molecule type" value="Genomic_DNA"/>
</dbReference>
<keyword evidence="3" id="KW-1003">Cell membrane</keyword>
<feature type="transmembrane region" description="Helical" evidence="7">
    <location>
        <begin position="330"/>
        <end position="347"/>
    </location>
</feature>
<dbReference type="PANTHER" id="PTHR43386">
    <property type="entry name" value="OLIGOPEPTIDE TRANSPORT SYSTEM PERMEASE PROTEIN APPC"/>
    <property type="match status" value="1"/>
</dbReference>
<evidence type="ECO:0000313" key="10">
    <source>
        <dbReference type="Proteomes" id="UP001596395"/>
    </source>
</evidence>
<feature type="transmembrane region" description="Helical" evidence="7">
    <location>
        <begin position="106"/>
        <end position="126"/>
    </location>
</feature>
<feature type="transmembrane region" description="Helical" evidence="7">
    <location>
        <begin position="354"/>
        <end position="372"/>
    </location>
</feature>
<comment type="similarity">
    <text evidence="7">Belongs to the binding-protein-dependent transport system permease family.</text>
</comment>
<dbReference type="PROSITE" id="PS50928">
    <property type="entry name" value="ABC_TM1"/>
    <property type="match status" value="1"/>
</dbReference>